<name>A0AAD5XKN9_9FUNG</name>
<dbReference type="GO" id="GO:0006285">
    <property type="term" value="P:base-excision repair, AP site formation"/>
    <property type="evidence" value="ECO:0007669"/>
    <property type="project" value="InterPro"/>
</dbReference>
<feature type="compositionally biased region" description="Low complexity" evidence="4">
    <location>
        <begin position="80"/>
        <end position="101"/>
    </location>
</feature>
<dbReference type="GO" id="GO:0004844">
    <property type="term" value="F:uracil DNA N-glycosylase activity"/>
    <property type="evidence" value="ECO:0007669"/>
    <property type="project" value="TreeGrafter"/>
</dbReference>
<dbReference type="Pfam" id="PF03167">
    <property type="entry name" value="UDG"/>
    <property type="match status" value="1"/>
</dbReference>
<feature type="domain" description="Uracil-DNA glycosylase-like" evidence="5">
    <location>
        <begin position="151"/>
        <end position="264"/>
    </location>
</feature>
<feature type="region of interest" description="Disordered" evidence="4">
    <location>
        <begin position="1"/>
        <end position="125"/>
    </location>
</feature>
<dbReference type="Gene3D" id="3.40.470.10">
    <property type="entry name" value="Uracil-DNA glycosylase-like domain"/>
    <property type="match status" value="1"/>
</dbReference>
<proteinExistence type="predicted"/>
<evidence type="ECO:0000313" key="7">
    <source>
        <dbReference type="Proteomes" id="UP001211907"/>
    </source>
</evidence>
<dbReference type="GO" id="GO:0008263">
    <property type="term" value="F:pyrimidine-specific mismatch base pair DNA N-glycosylase activity"/>
    <property type="evidence" value="ECO:0007669"/>
    <property type="project" value="TreeGrafter"/>
</dbReference>
<reference evidence="6" key="1">
    <citation type="submission" date="2020-05" db="EMBL/GenBank/DDBJ databases">
        <title>Phylogenomic resolution of chytrid fungi.</title>
        <authorList>
            <person name="Stajich J.E."/>
            <person name="Amses K."/>
            <person name="Simmons R."/>
            <person name="Seto K."/>
            <person name="Myers J."/>
            <person name="Bonds A."/>
            <person name="Quandt C.A."/>
            <person name="Barry K."/>
            <person name="Liu P."/>
            <person name="Grigoriev I."/>
            <person name="Longcore J.E."/>
            <person name="James T.Y."/>
        </authorList>
    </citation>
    <scope>NUCLEOTIDE SEQUENCE</scope>
    <source>
        <strain evidence="6">JEL0513</strain>
    </source>
</reference>
<dbReference type="CDD" id="cd10028">
    <property type="entry name" value="UDG-F2_TDG_MUG"/>
    <property type="match status" value="1"/>
</dbReference>
<dbReference type="InterPro" id="IPR015637">
    <property type="entry name" value="MUG/TDG"/>
</dbReference>
<dbReference type="InterPro" id="IPR036895">
    <property type="entry name" value="Uracil-DNA_glycosylase-like_sf"/>
</dbReference>
<feature type="compositionally biased region" description="Polar residues" evidence="4">
    <location>
        <begin position="54"/>
        <end position="79"/>
    </location>
</feature>
<comment type="caution">
    <text evidence="6">The sequence shown here is derived from an EMBL/GenBank/DDBJ whole genome shotgun (WGS) entry which is preliminary data.</text>
</comment>
<feature type="compositionally biased region" description="Polar residues" evidence="4">
    <location>
        <begin position="102"/>
        <end position="125"/>
    </location>
</feature>
<dbReference type="Proteomes" id="UP001211907">
    <property type="component" value="Unassembled WGS sequence"/>
</dbReference>
<evidence type="ECO:0000313" key="6">
    <source>
        <dbReference type="EMBL" id="KAJ3141491.1"/>
    </source>
</evidence>
<evidence type="ECO:0000256" key="2">
    <source>
        <dbReference type="ARBA" id="ARBA00022801"/>
    </source>
</evidence>
<evidence type="ECO:0000256" key="3">
    <source>
        <dbReference type="ARBA" id="ARBA00023204"/>
    </source>
</evidence>
<evidence type="ECO:0000259" key="5">
    <source>
        <dbReference type="Pfam" id="PF03167"/>
    </source>
</evidence>
<dbReference type="PANTHER" id="PTHR12159:SF9">
    <property type="entry name" value="G_T MISMATCH-SPECIFIC THYMINE DNA GLYCOSYLASE"/>
    <property type="match status" value="1"/>
</dbReference>
<keyword evidence="1" id="KW-0227">DNA damage</keyword>
<accession>A0AAD5XKN9</accession>
<dbReference type="PANTHER" id="PTHR12159">
    <property type="entry name" value="G/T AND G/U MISMATCH-SPECIFIC DNA GLYCOSYLASE"/>
    <property type="match status" value="1"/>
</dbReference>
<sequence length="444" mass="48711">MLEDFASTETSVVYVPSESVSRRGKKRASEDDFHEQEISVKRESLRLRARSLEDTSQIQSQPTEPANVTRNSPQQSQSINNGTSVNNVASSNSNLVVRSNSKTQIKTPSKSATTSGRSTPNSNRRIVSKSKNENVKIFPHLNPINDAIGPNLICLFVGINPGVKTAETGHAYAHPSNWFWKLLHSSLCTDRLLPPEYDKRLPRLYSLGTTNLVARPTANQTQISQQEKFDSAPILNAKIRKYKPESVCFVGKDIWKCFYKVYFGRNMDESSFKFGWQTIAGGAEDLLIGSRSLGVEECEEEEQDAEEGGNAASSILSTSNIVGSCDSAENQVKIENNSSSTDNQIKIENDGGGGFRNIIKVENKGEIVKLESIPGSDSVVGSWSGLLAAPGTADWQGAKVFVSFSTSGLVSFPPEYKRQVWAELGTFVNERRAARGETSPKEAF</sequence>
<organism evidence="6 7">
    <name type="scientific">Physocladia obscura</name>
    <dbReference type="NCBI Taxonomy" id="109957"/>
    <lineage>
        <taxon>Eukaryota</taxon>
        <taxon>Fungi</taxon>
        <taxon>Fungi incertae sedis</taxon>
        <taxon>Chytridiomycota</taxon>
        <taxon>Chytridiomycota incertae sedis</taxon>
        <taxon>Chytridiomycetes</taxon>
        <taxon>Chytridiales</taxon>
        <taxon>Chytriomycetaceae</taxon>
        <taxon>Physocladia</taxon>
    </lineage>
</organism>
<keyword evidence="3" id="KW-0234">DNA repair</keyword>
<feature type="compositionally biased region" description="Basic and acidic residues" evidence="4">
    <location>
        <begin position="27"/>
        <end position="53"/>
    </location>
</feature>
<dbReference type="AlphaFoldDB" id="A0AAD5XKN9"/>
<gene>
    <name evidence="6" type="ORF">HK100_006030</name>
</gene>
<dbReference type="EMBL" id="JADGJH010000028">
    <property type="protein sequence ID" value="KAJ3141491.1"/>
    <property type="molecule type" value="Genomic_DNA"/>
</dbReference>
<keyword evidence="7" id="KW-1185">Reference proteome</keyword>
<protein>
    <recommendedName>
        <fullName evidence="5">Uracil-DNA glycosylase-like domain-containing protein</fullName>
    </recommendedName>
</protein>
<dbReference type="SUPFAM" id="SSF52141">
    <property type="entry name" value="Uracil-DNA glycosylase-like"/>
    <property type="match status" value="1"/>
</dbReference>
<evidence type="ECO:0000256" key="1">
    <source>
        <dbReference type="ARBA" id="ARBA00022763"/>
    </source>
</evidence>
<keyword evidence="2" id="KW-0378">Hydrolase</keyword>
<evidence type="ECO:0000256" key="4">
    <source>
        <dbReference type="SAM" id="MobiDB-lite"/>
    </source>
</evidence>
<dbReference type="InterPro" id="IPR005122">
    <property type="entry name" value="Uracil-DNA_glycosylase-like"/>
</dbReference>